<dbReference type="PROSITE" id="PS00092">
    <property type="entry name" value="N6_MTASE"/>
    <property type="match status" value="1"/>
</dbReference>
<proteinExistence type="inferred from homology"/>
<evidence type="ECO:0000256" key="1">
    <source>
        <dbReference type="ARBA" id="ARBA00006594"/>
    </source>
</evidence>
<keyword evidence="4" id="KW-0808">Transferase</keyword>
<evidence type="ECO:0000256" key="5">
    <source>
        <dbReference type="ARBA" id="ARBA00022691"/>
    </source>
</evidence>
<protein>
    <recommendedName>
        <fullName evidence="2">site-specific DNA-methyltransferase (adenine-specific)</fullName>
        <ecNumber evidence="2">2.1.1.72</ecNumber>
    </recommendedName>
</protein>
<evidence type="ECO:0000256" key="4">
    <source>
        <dbReference type="ARBA" id="ARBA00022679"/>
    </source>
</evidence>
<keyword evidence="10" id="KW-1185">Reference proteome</keyword>
<dbReference type="InterPro" id="IPR002295">
    <property type="entry name" value="N4/N6-MTase_EcoPI_Mod-like"/>
</dbReference>
<comment type="caution">
    <text evidence="9">The sequence shown here is derived from an EMBL/GenBank/DDBJ whole genome shotgun (WGS) entry which is preliminary data.</text>
</comment>
<dbReference type="EMBL" id="QFGG01000014">
    <property type="protein sequence ID" value="TID40063.1"/>
    <property type="molecule type" value="Genomic_DNA"/>
</dbReference>
<evidence type="ECO:0000313" key="10">
    <source>
        <dbReference type="Proteomes" id="UP000251035"/>
    </source>
</evidence>
<reference evidence="9 11" key="2">
    <citation type="submission" date="2018-04" db="EMBL/GenBank/DDBJ databases">
        <title>Whole genome sequence comparison of clinical and drinking water Legionella pneumophila isolates.</title>
        <authorList>
            <person name="Garner E."/>
        </authorList>
    </citation>
    <scope>NUCLEOTIDE SEQUENCE [LARGE SCALE GENOMIC DNA]</scope>
    <source>
        <strain evidence="9 11">WH02</strain>
    </source>
</reference>
<dbReference type="EC" id="2.1.1.72" evidence="2"/>
<dbReference type="InterPro" id="IPR002052">
    <property type="entry name" value="DNA_methylase_N6_adenine_CS"/>
</dbReference>
<keyword evidence="5" id="KW-0949">S-adenosyl-L-methionine</keyword>
<evidence type="ECO:0000313" key="11">
    <source>
        <dbReference type="Proteomes" id="UP000306421"/>
    </source>
</evidence>
<dbReference type="Pfam" id="PF01555">
    <property type="entry name" value="N6_N4_Mtase"/>
    <property type="match status" value="1"/>
</dbReference>
<gene>
    <name evidence="8" type="ORF">DB745_12165</name>
    <name evidence="9" type="ORF">DIZ81_13300</name>
</gene>
<dbReference type="InterPro" id="IPR002941">
    <property type="entry name" value="DNA_methylase_N4/N6"/>
</dbReference>
<accession>A0AB38N3C0</accession>
<evidence type="ECO:0000256" key="2">
    <source>
        <dbReference type="ARBA" id="ARBA00011900"/>
    </source>
</evidence>
<keyword evidence="3" id="KW-0489">Methyltransferase</keyword>
<evidence type="ECO:0000256" key="6">
    <source>
        <dbReference type="ARBA" id="ARBA00047942"/>
    </source>
</evidence>
<sequence>MEVKDQWIQTENHNITPLNEIDNTAQTDEAQLTFPKTNLKEFINNRTEIGILKWAGGKKGSENIAIYGENLASLAAIKTGFGLSEREIKVDVIYIDPPYNVGGNQGYKNTWKGVSEKERDWAGNHGAFLDFMEPRLKIGHSLLTDEGVMFVSICDGEFAHLKILMNQIFGESNEITTFIWNKNQGSSGSHATDIHEYVLCYAKNKNKTPPLREVKPSASLIIDKANFLLKKFSLEKAQEKLKQWIKEQKKAKILKGGEAQYNLIHPTNKRVFQSCDSCAQDDHRGKRCRTPLIHPQTQLPCPVPKNGWKWKQQTLDKLVNEGKICFGKDHTTIPRIMRYLDEHLLENPRSVINMASTGKNDLPANIKFSTPKPVKLIEHLLSMYPKKNYIVLDYFAGSGTTAQATYELNKKDHGDRKWIMIEEMGSTFHKVMIPRLNHFDQISDYSIFNLETKPLKKDELINVFQKYSFDFFSAYHKLDESNSIISEGLQVIGFEENLSMLVAMTIPPARKDNYFFEKELSTLKKETNKYQAKNIILYTVQEKEEPWIGNDKSIMMGTTCHNLKIVKIPEELMNAWREVLTGLSR</sequence>
<dbReference type="EMBL" id="QCXM01000013">
    <property type="protein sequence ID" value="PUT46049.1"/>
    <property type="molecule type" value="Genomic_DNA"/>
</dbReference>
<dbReference type="PRINTS" id="PR00506">
    <property type="entry name" value="D21N6MTFRASE"/>
</dbReference>
<dbReference type="GO" id="GO:0003677">
    <property type="term" value="F:DNA binding"/>
    <property type="evidence" value="ECO:0007669"/>
    <property type="project" value="InterPro"/>
</dbReference>
<organism evidence="9 11">
    <name type="scientific">Legionella taurinensis</name>
    <dbReference type="NCBI Taxonomy" id="70611"/>
    <lineage>
        <taxon>Bacteria</taxon>
        <taxon>Pseudomonadati</taxon>
        <taxon>Pseudomonadota</taxon>
        <taxon>Gammaproteobacteria</taxon>
        <taxon>Legionellales</taxon>
        <taxon>Legionellaceae</taxon>
        <taxon>Legionella</taxon>
    </lineage>
</organism>
<dbReference type="Proteomes" id="UP000306421">
    <property type="component" value="Unassembled WGS sequence"/>
</dbReference>
<name>A0AB38N3C0_9GAMM</name>
<feature type="domain" description="DNA methylase N-4/N-6" evidence="7">
    <location>
        <begin position="90"/>
        <end position="423"/>
    </location>
</feature>
<dbReference type="GO" id="GO:0008170">
    <property type="term" value="F:N-methyltransferase activity"/>
    <property type="evidence" value="ECO:0007669"/>
    <property type="project" value="InterPro"/>
</dbReference>
<dbReference type="RefSeq" id="WP_108294875.1">
    <property type="nucleotide sequence ID" value="NZ_JAWVLH010000001.1"/>
</dbReference>
<dbReference type="InterPro" id="IPR029063">
    <property type="entry name" value="SAM-dependent_MTases_sf"/>
</dbReference>
<reference evidence="8 10" key="1">
    <citation type="submission" date="2018-04" db="EMBL/GenBank/DDBJ databases">
        <title>Whole genome sequence comparison of clinical and drinking water Legionella pneumophila isolates associated with the Flint Water Crisis.</title>
        <authorList>
            <person name="Garner E."/>
            <person name="Brown C."/>
            <person name="Schwake O."/>
            <person name="Coil D."/>
            <person name="Jospin G."/>
            <person name="Eisen J."/>
            <person name="Edwards M."/>
            <person name="Pruden A."/>
        </authorList>
    </citation>
    <scope>NUCLEOTIDE SEQUENCE [LARGE SCALE GENOMIC DNA]</scope>
    <source>
        <strain evidence="8 10">Genessee03</strain>
    </source>
</reference>
<dbReference type="GO" id="GO:0032259">
    <property type="term" value="P:methylation"/>
    <property type="evidence" value="ECO:0007669"/>
    <property type="project" value="UniProtKB-KW"/>
</dbReference>
<evidence type="ECO:0000256" key="3">
    <source>
        <dbReference type="ARBA" id="ARBA00022603"/>
    </source>
</evidence>
<comment type="similarity">
    <text evidence="1">Belongs to the N(4)/N(6)-methyltransferase family.</text>
</comment>
<evidence type="ECO:0000313" key="8">
    <source>
        <dbReference type="EMBL" id="PUT46049.1"/>
    </source>
</evidence>
<evidence type="ECO:0000259" key="7">
    <source>
        <dbReference type="Pfam" id="PF01555"/>
    </source>
</evidence>
<dbReference type="Gene3D" id="3.40.50.150">
    <property type="entry name" value="Vaccinia Virus protein VP39"/>
    <property type="match status" value="1"/>
</dbReference>
<dbReference type="GO" id="GO:0009007">
    <property type="term" value="F:site-specific DNA-methyltransferase (adenine-specific) activity"/>
    <property type="evidence" value="ECO:0007669"/>
    <property type="project" value="UniProtKB-EC"/>
</dbReference>
<dbReference type="Proteomes" id="UP000251035">
    <property type="component" value="Unassembled WGS sequence"/>
</dbReference>
<dbReference type="AlphaFoldDB" id="A0AB38N3C0"/>
<dbReference type="SUPFAM" id="SSF53335">
    <property type="entry name" value="S-adenosyl-L-methionine-dependent methyltransferases"/>
    <property type="match status" value="1"/>
</dbReference>
<comment type="catalytic activity">
    <reaction evidence="6">
        <text>a 2'-deoxyadenosine in DNA + S-adenosyl-L-methionine = an N(6)-methyl-2'-deoxyadenosine in DNA + S-adenosyl-L-homocysteine + H(+)</text>
        <dbReference type="Rhea" id="RHEA:15197"/>
        <dbReference type="Rhea" id="RHEA-COMP:12418"/>
        <dbReference type="Rhea" id="RHEA-COMP:12419"/>
        <dbReference type="ChEBI" id="CHEBI:15378"/>
        <dbReference type="ChEBI" id="CHEBI:57856"/>
        <dbReference type="ChEBI" id="CHEBI:59789"/>
        <dbReference type="ChEBI" id="CHEBI:90615"/>
        <dbReference type="ChEBI" id="CHEBI:90616"/>
        <dbReference type="EC" id="2.1.1.72"/>
    </reaction>
</comment>
<evidence type="ECO:0000313" key="9">
    <source>
        <dbReference type="EMBL" id="TID40063.1"/>
    </source>
</evidence>